<proteinExistence type="inferred from homology"/>
<dbReference type="NCBIfam" id="TIGR02960">
    <property type="entry name" value="SigX5"/>
    <property type="match status" value="1"/>
</dbReference>
<name>A0A846RK34_9MICC</name>
<dbReference type="InterPro" id="IPR014284">
    <property type="entry name" value="RNA_pol_sigma-70_dom"/>
</dbReference>
<dbReference type="InterPro" id="IPR013325">
    <property type="entry name" value="RNA_pol_sigma_r2"/>
</dbReference>
<evidence type="ECO:0000259" key="6">
    <source>
        <dbReference type="Pfam" id="PF04542"/>
    </source>
</evidence>
<dbReference type="NCBIfam" id="NF006089">
    <property type="entry name" value="PRK08241.1"/>
    <property type="match status" value="1"/>
</dbReference>
<evidence type="ECO:0000256" key="1">
    <source>
        <dbReference type="ARBA" id="ARBA00010641"/>
    </source>
</evidence>
<evidence type="ECO:0000313" key="9">
    <source>
        <dbReference type="Proteomes" id="UP000547458"/>
    </source>
</evidence>
<dbReference type="InterPro" id="IPR039425">
    <property type="entry name" value="RNA_pol_sigma-70-like"/>
</dbReference>
<dbReference type="SUPFAM" id="SSF54427">
    <property type="entry name" value="NTF2-like"/>
    <property type="match status" value="1"/>
</dbReference>
<dbReference type="InterPro" id="IPR007627">
    <property type="entry name" value="RNA_pol_sigma70_r2"/>
</dbReference>
<feature type="domain" description="RNA polymerase sigma-70 region 2" evidence="6">
    <location>
        <begin position="22"/>
        <end position="87"/>
    </location>
</feature>
<keyword evidence="9" id="KW-1185">Reference proteome</keyword>
<dbReference type="Gene3D" id="3.10.450.50">
    <property type="match status" value="1"/>
</dbReference>
<organism evidence="8 9">
    <name type="scientific">Arthrobacter pigmenti</name>
    <dbReference type="NCBI Taxonomy" id="271432"/>
    <lineage>
        <taxon>Bacteria</taxon>
        <taxon>Bacillati</taxon>
        <taxon>Actinomycetota</taxon>
        <taxon>Actinomycetes</taxon>
        <taxon>Micrococcales</taxon>
        <taxon>Micrococcaceae</taxon>
        <taxon>Arthrobacter</taxon>
    </lineage>
</organism>
<comment type="subunit">
    <text evidence="2">Interacts transiently with the RNA polymerase catalytic core formed by RpoA, RpoB, RpoC and RpoZ (2 alpha, 1 beta, 1 beta' and 1 omega subunit) to form the RNA polymerase holoenzyme that can initiate transcription.</text>
</comment>
<dbReference type="Gene3D" id="1.10.1740.10">
    <property type="match status" value="1"/>
</dbReference>
<dbReference type="SUPFAM" id="SSF88659">
    <property type="entry name" value="Sigma3 and sigma4 domains of RNA polymerase sigma factors"/>
    <property type="match status" value="1"/>
</dbReference>
<dbReference type="Gene3D" id="1.10.10.10">
    <property type="entry name" value="Winged helix-like DNA-binding domain superfamily/Winged helix DNA-binding domain"/>
    <property type="match status" value="1"/>
</dbReference>
<evidence type="ECO:0000259" key="7">
    <source>
        <dbReference type="Pfam" id="PF08281"/>
    </source>
</evidence>
<dbReference type="Proteomes" id="UP000547458">
    <property type="component" value="Unassembled WGS sequence"/>
</dbReference>
<dbReference type="InterPro" id="IPR014305">
    <property type="entry name" value="RNA_pol_sigma-G_actinobac"/>
</dbReference>
<reference evidence="8 9" key="1">
    <citation type="submission" date="2020-03" db="EMBL/GenBank/DDBJ databases">
        <title>Sequencing the genomes of 1000 actinobacteria strains.</title>
        <authorList>
            <person name="Klenk H.-P."/>
        </authorList>
    </citation>
    <scope>NUCLEOTIDE SEQUENCE [LARGE SCALE GENOMIC DNA]</scope>
    <source>
        <strain evidence="8 9">DSM 16403</strain>
    </source>
</reference>
<dbReference type="SUPFAM" id="SSF88946">
    <property type="entry name" value="Sigma2 domain of RNA polymerase sigma factors"/>
    <property type="match status" value="1"/>
</dbReference>
<dbReference type="Pfam" id="PF08281">
    <property type="entry name" value="Sigma70_r4_2"/>
    <property type="match status" value="1"/>
</dbReference>
<evidence type="ECO:0000256" key="2">
    <source>
        <dbReference type="ARBA" id="ARBA00011344"/>
    </source>
</evidence>
<dbReference type="GO" id="GO:0006352">
    <property type="term" value="P:DNA-templated transcription initiation"/>
    <property type="evidence" value="ECO:0007669"/>
    <property type="project" value="InterPro"/>
</dbReference>
<accession>A0A846RK34</accession>
<dbReference type="InterPro" id="IPR032710">
    <property type="entry name" value="NTF2-like_dom_sf"/>
</dbReference>
<keyword evidence="4" id="KW-0731">Sigma factor</keyword>
<keyword evidence="5" id="KW-0804">Transcription</keyword>
<protein>
    <submittedName>
        <fullName evidence="8">RNA polymerase sigma-70 factor (ECF subfamily)</fullName>
    </submittedName>
</protein>
<gene>
    <name evidence="8" type="ORF">BJ994_001106</name>
</gene>
<evidence type="ECO:0000313" key="8">
    <source>
        <dbReference type="EMBL" id="NJC22030.1"/>
    </source>
</evidence>
<dbReference type="PANTHER" id="PTHR43133">
    <property type="entry name" value="RNA POLYMERASE ECF-TYPE SIGMA FACTO"/>
    <property type="match status" value="1"/>
</dbReference>
<evidence type="ECO:0000256" key="4">
    <source>
        <dbReference type="ARBA" id="ARBA00023082"/>
    </source>
</evidence>
<feature type="domain" description="RNA polymerase sigma factor 70 region 4 type 2" evidence="7">
    <location>
        <begin position="142"/>
        <end position="194"/>
    </location>
</feature>
<dbReference type="PANTHER" id="PTHR43133:SF65">
    <property type="entry name" value="ECF RNA POLYMERASE SIGMA FACTOR SIGG"/>
    <property type="match status" value="1"/>
</dbReference>
<dbReference type="EMBL" id="JAATJL010000001">
    <property type="protein sequence ID" value="NJC22030.1"/>
    <property type="molecule type" value="Genomic_DNA"/>
</dbReference>
<dbReference type="Pfam" id="PF04542">
    <property type="entry name" value="Sigma70_r2"/>
    <property type="match status" value="1"/>
</dbReference>
<evidence type="ECO:0000256" key="5">
    <source>
        <dbReference type="ARBA" id="ARBA00023163"/>
    </source>
</evidence>
<dbReference type="GO" id="GO:0003677">
    <property type="term" value="F:DNA binding"/>
    <property type="evidence" value="ECO:0007669"/>
    <property type="project" value="InterPro"/>
</dbReference>
<dbReference type="InterPro" id="IPR036388">
    <property type="entry name" value="WH-like_DNA-bd_sf"/>
</dbReference>
<comment type="similarity">
    <text evidence="1">Belongs to the sigma-70 factor family. ECF subfamily.</text>
</comment>
<dbReference type="NCBIfam" id="TIGR02937">
    <property type="entry name" value="sigma70-ECF"/>
    <property type="match status" value="1"/>
</dbReference>
<dbReference type="InterPro" id="IPR013249">
    <property type="entry name" value="RNA_pol_sigma70_r4_t2"/>
</dbReference>
<keyword evidence="3" id="KW-0805">Transcription regulation</keyword>
<dbReference type="RefSeq" id="WP_209066633.1">
    <property type="nucleotide sequence ID" value="NZ_JAATJL010000001.1"/>
</dbReference>
<dbReference type="GO" id="GO:0016987">
    <property type="term" value="F:sigma factor activity"/>
    <property type="evidence" value="ECO:0007669"/>
    <property type="project" value="UniProtKB-KW"/>
</dbReference>
<evidence type="ECO:0000256" key="3">
    <source>
        <dbReference type="ARBA" id="ARBA00023015"/>
    </source>
</evidence>
<dbReference type="AlphaFoldDB" id="A0A846RK34"/>
<sequence>MHSTMDPERVEEPVGSVEQDLETYRRELTGYCYRMLGSGSEAEDAVQETMIKAWNGRDSFGGRSSTRTWLYRVAHNVCIDMLRSPQRRARPMELGPSTPTSEAVLGAPLPEGVFVQPIADGKVIDLTADPADVALARESIRLAFIAALQHLPPLQRSVLILCEVLAWKASEAAALLEQTVAAVNSALQRARKTLAARRGPSLMSTMDSRHSVLLEQYVEAFETYDIDRLVSLLRDDAVLSMPPFNLWLSGPEDCAAWFLGKGIVCKDSRLLPVMVNGTAGFGAYHFVEPGLWEPFAVQVIETREGKIVGHHNFLYPELFPAFGLPEKVDER</sequence>
<dbReference type="InterPro" id="IPR013324">
    <property type="entry name" value="RNA_pol_sigma_r3/r4-like"/>
</dbReference>
<comment type="caution">
    <text evidence="8">The sequence shown here is derived from an EMBL/GenBank/DDBJ whole genome shotgun (WGS) entry which is preliminary data.</text>
</comment>